<dbReference type="CDD" id="cd00009">
    <property type="entry name" value="AAA"/>
    <property type="match status" value="1"/>
</dbReference>
<dbReference type="InterPro" id="IPR003593">
    <property type="entry name" value="AAA+_ATPase"/>
</dbReference>
<dbReference type="Proteomes" id="UP000028702">
    <property type="component" value="Unassembled WGS sequence"/>
</dbReference>
<dbReference type="SMART" id="SM00382">
    <property type="entry name" value="AAA"/>
    <property type="match status" value="1"/>
</dbReference>
<dbReference type="Gene3D" id="3.40.50.300">
    <property type="entry name" value="P-loop containing nucleotide triphosphate hydrolases"/>
    <property type="match status" value="1"/>
</dbReference>
<accession>A0A081B7P8</accession>
<sequence length="308" mass="34277">MSLPASIDETVKLLSTGAYVAERPLATVLYLALKMGKPLLLEGEAGVGKTEVAKVLASALGRKLIRLQCYEGLDISAAVYEWNYQAQMIEIRLAEASGTAPREDLASDLFSEKFLLHRPLLQALEPDTAGPPVLLIDELDRTDEPFEAYLLELLSDFQVTIPELGTIKAKEPPIVIITSNRTREIHDALKRRCLYHWVDYPSEERELEILRARLPEAPETLSREITAFVQRLRGEDLYKKPGVAETLDWARALIELDAVSLTGENINDTLGTVLKYQEDIARIEGSEAARLLSEIKTRLAAGEEKVGL</sequence>
<dbReference type="eggNOG" id="COG0714">
    <property type="taxonomic scope" value="Bacteria"/>
</dbReference>
<protein>
    <submittedName>
        <fullName evidence="2">ATPase</fullName>
    </submittedName>
</protein>
<dbReference type="Pfam" id="PF07728">
    <property type="entry name" value="AAA_5"/>
    <property type="match status" value="1"/>
</dbReference>
<evidence type="ECO:0000313" key="3">
    <source>
        <dbReference type="Proteomes" id="UP000028702"/>
    </source>
</evidence>
<keyword evidence="3" id="KW-1185">Reference proteome</keyword>
<dbReference type="InterPro" id="IPR027417">
    <property type="entry name" value="P-loop_NTPase"/>
</dbReference>
<gene>
    <name evidence="2" type="ORF">M2A_0565</name>
</gene>
<dbReference type="InterPro" id="IPR011704">
    <property type="entry name" value="ATPase_dyneun-rel_AAA"/>
</dbReference>
<proteinExistence type="predicted"/>
<dbReference type="GO" id="GO:0005524">
    <property type="term" value="F:ATP binding"/>
    <property type="evidence" value="ECO:0007669"/>
    <property type="project" value="InterPro"/>
</dbReference>
<dbReference type="AlphaFoldDB" id="A0A081B7P8"/>
<dbReference type="GO" id="GO:0016887">
    <property type="term" value="F:ATP hydrolysis activity"/>
    <property type="evidence" value="ECO:0007669"/>
    <property type="project" value="InterPro"/>
</dbReference>
<name>A0A081B7P8_9HYPH</name>
<dbReference type="SUPFAM" id="SSF52540">
    <property type="entry name" value="P-loop containing nucleoside triphosphate hydrolases"/>
    <property type="match status" value="1"/>
</dbReference>
<dbReference type="PANTHER" id="PTHR42759:SF1">
    <property type="entry name" value="MAGNESIUM-CHELATASE SUBUNIT CHLD"/>
    <property type="match status" value="1"/>
</dbReference>
<evidence type="ECO:0000259" key="1">
    <source>
        <dbReference type="SMART" id="SM00382"/>
    </source>
</evidence>
<organism evidence="2 3">
    <name type="scientific">Tepidicaulis marinus</name>
    <dbReference type="NCBI Taxonomy" id="1333998"/>
    <lineage>
        <taxon>Bacteria</taxon>
        <taxon>Pseudomonadati</taxon>
        <taxon>Pseudomonadota</taxon>
        <taxon>Alphaproteobacteria</taxon>
        <taxon>Hyphomicrobiales</taxon>
        <taxon>Parvibaculaceae</taxon>
        <taxon>Tepidicaulis</taxon>
    </lineage>
</organism>
<dbReference type="InterPro" id="IPR050764">
    <property type="entry name" value="CbbQ/NirQ/NorQ/GpvN"/>
</dbReference>
<reference evidence="2 3" key="1">
    <citation type="submission" date="2014-07" db="EMBL/GenBank/DDBJ databases">
        <title>Tepidicaulis marinum gen. nov., sp. nov., a novel marine bacterium denitrifying nitrate to nitrous oxide strictly under microaerobic conditions.</title>
        <authorList>
            <person name="Takeuchi M."/>
            <person name="Yamagishi T."/>
            <person name="Kamagata Y."/>
            <person name="Oshima K."/>
            <person name="Hattori M."/>
            <person name="Katayama T."/>
            <person name="Hanada S."/>
            <person name="Tamaki H."/>
            <person name="Marumo K."/>
            <person name="Maeda H."/>
            <person name="Nedachi M."/>
            <person name="Iwasaki W."/>
            <person name="Suwa Y."/>
            <person name="Sakata S."/>
        </authorList>
    </citation>
    <scope>NUCLEOTIDE SEQUENCE [LARGE SCALE GENOMIC DNA]</scope>
    <source>
        <strain evidence="2 3">MA2</strain>
    </source>
</reference>
<evidence type="ECO:0000313" key="2">
    <source>
        <dbReference type="EMBL" id="GAK44066.1"/>
    </source>
</evidence>
<dbReference type="EMBL" id="BBIO01000002">
    <property type="protein sequence ID" value="GAK44066.1"/>
    <property type="molecule type" value="Genomic_DNA"/>
</dbReference>
<comment type="caution">
    <text evidence="2">The sequence shown here is derived from an EMBL/GenBank/DDBJ whole genome shotgun (WGS) entry which is preliminary data.</text>
</comment>
<dbReference type="RefSeq" id="WP_045442710.1">
    <property type="nucleotide sequence ID" value="NZ_BBIO01000002.1"/>
</dbReference>
<dbReference type="PANTHER" id="PTHR42759">
    <property type="entry name" value="MOXR FAMILY PROTEIN"/>
    <property type="match status" value="1"/>
</dbReference>
<dbReference type="STRING" id="1333998.M2A_0565"/>
<feature type="domain" description="AAA+ ATPase" evidence="1">
    <location>
        <begin position="35"/>
        <end position="203"/>
    </location>
</feature>